<dbReference type="RefSeq" id="XP_001888073.1">
    <property type="nucleotide sequence ID" value="XM_001888038.1"/>
</dbReference>
<dbReference type="OrthoDB" id="10470823at2759"/>
<evidence type="ECO:0000313" key="2">
    <source>
        <dbReference type="EMBL" id="EDR01366.1"/>
    </source>
</evidence>
<feature type="compositionally biased region" description="Acidic residues" evidence="1">
    <location>
        <begin position="64"/>
        <end position="104"/>
    </location>
</feature>
<dbReference type="InParanoid" id="B0DVV5"/>
<protein>
    <submittedName>
        <fullName evidence="2">Predicted protein</fullName>
    </submittedName>
</protein>
<accession>B0DVV5</accession>
<organism evidence="3">
    <name type="scientific">Laccaria bicolor (strain S238N-H82 / ATCC MYA-4686)</name>
    <name type="common">Bicoloured deceiver</name>
    <name type="synonym">Laccaria laccata var. bicolor</name>
    <dbReference type="NCBI Taxonomy" id="486041"/>
    <lineage>
        <taxon>Eukaryota</taxon>
        <taxon>Fungi</taxon>
        <taxon>Dikarya</taxon>
        <taxon>Basidiomycota</taxon>
        <taxon>Agaricomycotina</taxon>
        <taxon>Agaricomycetes</taxon>
        <taxon>Agaricomycetidae</taxon>
        <taxon>Agaricales</taxon>
        <taxon>Agaricineae</taxon>
        <taxon>Hydnangiaceae</taxon>
        <taxon>Laccaria</taxon>
    </lineage>
</organism>
<name>B0DVV5_LACBS</name>
<sequence length="213" mass="23769">MSLLERVRAIRDAYYNECRDRRNLFDERGRRLDHPSDKGAGASYPRPRVRRGVWRRGVAGMSGNDDEDADESGDSEQEDSSGEESDTESDESGDSEDDEDEGDAEAPGISSKTFTLIRRLHQDPPPALVIPLIFPSHEIPPLIREWLGINRSLTSGGSHRKKPCVKQIGRRRTLSRVLSSFATLPSTLVISTRCCFSPITYVLEKLKLVAQSA</sequence>
<feature type="region of interest" description="Disordered" evidence="1">
    <location>
        <begin position="29"/>
        <end position="110"/>
    </location>
</feature>
<evidence type="ECO:0000256" key="1">
    <source>
        <dbReference type="SAM" id="MobiDB-lite"/>
    </source>
</evidence>
<evidence type="ECO:0000313" key="3">
    <source>
        <dbReference type="Proteomes" id="UP000001194"/>
    </source>
</evidence>
<dbReference type="HOGENOM" id="CLU_1294613_0_0_1"/>
<keyword evidence="3" id="KW-1185">Reference proteome</keyword>
<dbReference type="EMBL" id="DS547140">
    <property type="protein sequence ID" value="EDR01366.1"/>
    <property type="molecule type" value="Genomic_DNA"/>
</dbReference>
<gene>
    <name evidence="2" type="ORF">LACBIDRAFT_333421</name>
</gene>
<dbReference type="GeneID" id="6083664"/>
<reference evidence="2 3" key="1">
    <citation type="journal article" date="2008" name="Nature">
        <title>The genome of Laccaria bicolor provides insights into mycorrhizal symbiosis.</title>
        <authorList>
            <person name="Martin F."/>
            <person name="Aerts A."/>
            <person name="Ahren D."/>
            <person name="Brun A."/>
            <person name="Danchin E.G.J."/>
            <person name="Duchaussoy F."/>
            <person name="Gibon J."/>
            <person name="Kohler A."/>
            <person name="Lindquist E."/>
            <person name="Pereda V."/>
            <person name="Salamov A."/>
            <person name="Shapiro H.J."/>
            <person name="Wuyts J."/>
            <person name="Blaudez D."/>
            <person name="Buee M."/>
            <person name="Brokstein P."/>
            <person name="Canbaeck B."/>
            <person name="Cohen D."/>
            <person name="Courty P.E."/>
            <person name="Coutinho P.M."/>
            <person name="Delaruelle C."/>
            <person name="Detter J.C."/>
            <person name="Deveau A."/>
            <person name="DiFazio S."/>
            <person name="Duplessis S."/>
            <person name="Fraissinet-Tachet L."/>
            <person name="Lucic E."/>
            <person name="Frey-Klett P."/>
            <person name="Fourrey C."/>
            <person name="Feussner I."/>
            <person name="Gay G."/>
            <person name="Grimwood J."/>
            <person name="Hoegger P.J."/>
            <person name="Jain P."/>
            <person name="Kilaru S."/>
            <person name="Labbe J."/>
            <person name="Lin Y.C."/>
            <person name="Legue V."/>
            <person name="Le Tacon F."/>
            <person name="Marmeisse R."/>
            <person name="Melayah D."/>
            <person name="Montanini B."/>
            <person name="Muratet M."/>
            <person name="Nehls U."/>
            <person name="Niculita-Hirzel H."/>
            <person name="Oudot-Le Secq M.P."/>
            <person name="Peter M."/>
            <person name="Quesneville H."/>
            <person name="Rajashekar B."/>
            <person name="Reich M."/>
            <person name="Rouhier N."/>
            <person name="Schmutz J."/>
            <person name="Yin T."/>
            <person name="Chalot M."/>
            <person name="Henrissat B."/>
            <person name="Kuees U."/>
            <person name="Lucas S."/>
            <person name="Van de Peer Y."/>
            <person name="Podila G.K."/>
            <person name="Polle A."/>
            <person name="Pukkila P.J."/>
            <person name="Richardson P.M."/>
            <person name="Rouze P."/>
            <person name="Sanders I.R."/>
            <person name="Stajich J.E."/>
            <person name="Tunlid A."/>
            <person name="Tuskan G."/>
            <person name="Grigoriev I.V."/>
        </authorList>
    </citation>
    <scope>NUCLEOTIDE SEQUENCE [LARGE SCALE GENOMIC DNA]</scope>
    <source>
        <strain evidence="3">S238N-H82 / ATCC MYA-4686</strain>
    </source>
</reference>
<dbReference type="KEGG" id="lbc:LACBIDRAFT_333421"/>
<dbReference type="Proteomes" id="UP000001194">
    <property type="component" value="Unassembled WGS sequence"/>
</dbReference>
<dbReference type="AlphaFoldDB" id="B0DVV5"/>
<proteinExistence type="predicted"/>